<dbReference type="AlphaFoldDB" id="A0A0A5I145"/>
<comment type="subcellular location">
    <subcellularLocation>
        <location evidence="1">Cell membrane</location>
        <topology evidence="1">Multi-pass membrane protein</topology>
    </subcellularLocation>
</comment>
<evidence type="ECO:0000256" key="5">
    <source>
        <dbReference type="ARBA" id="ARBA00023136"/>
    </source>
</evidence>
<keyword evidence="5 6" id="KW-0472">Membrane</keyword>
<evidence type="ECO:0000256" key="6">
    <source>
        <dbReference type="SAM" id="Phobius"/>
    </source>
</evidence>
<dbReference type="STRING" id="1385511.GCA_000425225_01250"/>
<keyword evidence="4 6" id="KW-1133">Transmembrane helix</keyword>
<evidence type="ECO:0000313" key="8">
    <source>
        <dbReference type="Proteomes" id="UP000030403"/>
    </source>
</evidence>
<dbReference type="Pfam" id="PF03631">
    <property type="entry name" value="Virul_fac_BrkB"/>
    <property type="match status" value="1"/>
</dbReference>
<feature type="transmembrane region" description="Helical" evidence="6">
    <location>
        <begin position="166"/>
        <end position="188"/>
    </location>
</feature>
<feature type="transmembrane region" description="Helical" evidence="6">
    <location>
        <begin position="25"/>
        <end position="48"/>
    </location>
</feature>
<dbReference type="PANTHER" id="PTHR30213:SF0">
    <property type="entry name" value="UPF0761 MEMBRANE PROTEIN YIHY"/>
    <property type="match status" value="1"/>
</dbReference>
<sequence length="270" mass="30167">MISSIKNFIHEFQKDNVPLLAAAQAFYYLLSIVPLLILLLSILPYLNIDPEKALSFIKSMIPSETADAFKENIIKVVQDPKGGLLTVGILGTIWSASSGMNAFITATNLAFNIKEERPFIKVRLLSIALTFGMILAIVIALILPVFGDVIIQYLQSILNLPDQTVILFQILRWIISIVVMAFVLMLLYHFAPNTKNPFKVALPGALIATLLWQVISLAFSFYISNFANYSATYGSLGGVIILMLWFFLTGLILMVGAEINYLYLQKRKKR</sequence>
<dbReference type="Proteomes" id="UP000030403">
    <property type="component" value="Unassembled WGS sequence"/>
</dbReference>
<evidence type="ECO:0000256" key="1">
    <source>
        <dbReference type="ARBA" id="ARBA00004651"/>
    </source>
</evidence>
<feature type="transmembrane region" description="Helical" evidence="6">
    <location>
        <begin position="124"/>
        <end position="146"/>
    </location>
</feature>
<feature type="transmembrane region" description="Helical" evidence="6">
    <location>
        <begin position="235"/>
        <end position="264"/>
    </location>
</feature>
<protein>
    <submittedName>
        <fullName evidence="7">Ribonuclease yfkH</fullName>
    </submittedName>
</protein>
<keyword evidence="2" id="KW-1003">Cell membrane</keyword>
<evidence type="ECO:0000256" key="2">
    <source>
        <dbReference type="ARBA" id="ARBA00022475"/>
    </source>
</evidence>
<dbReference type="GO" id="GO:0005886">
    <property type="term" value="C:plasma membrane"/>
    <property type="evidence" value="ECO:0007669"/>
    <property type="project" value="UniProtKB-SubCell"/>
</dbReference>
<keyword evidence="3 6" id="KW-0812">Transmembrane</keyword>
<comment type="caution">
    <text evidence="7">The sequence shown here is derived from an EMBL/GenBank/DDBJ whole genome shotgun (WGS) entry which is preliminary data.</text>
</comment>
<organism evidence="7 8">
    <name type="scientific">Pontibacillus marinus BH030004 = DSM 16465</name>
    <dbReference type="NCBI Taxonomy" id="1385511"/>
    <lineage>
        <taxon>Bacteria</taxon>
        <taxon>Bacillati</taxon>
        <taxon>Bacillota</taxon>
        <taxon>Bacilli</taxon>
        <taxon>Bacillales</taxon>
        <taxon>Bacillaceae</taxon>
        <taxon>Pontibacillus</taxon>
    </lineage>
</organism>
<dbReference type="eggNOG" id="COG1295">
    <property type="taxonomic scope" value="Bacteria"/>
</dbReference>
<reference evidence="7 8" key="1">
    <citation type="submission" date="2013-08" db="EMBL/GenBank/DDBJ databases">
        <authorList>
            <person name="Huang J."/>
            <person name="Wang G."/>
        </authorList>
    </citation>
    <scope>NUCLEOTIDE SEQUENCE [LARGE SCALE GENOMIC DNA]</scope>
    <source>
        <strain evidence="7 8">BH030004</strain>
    </source>
</reference>
<dbReference type="EMBL" id="AVPF01000014">
    <property type="protein sequence ID" value="KGX89577.1"/>
    <property type="molecule type" value="Genomic_DNA"/>
</dbReference>
<keyword evidence="8" id="KW-1185">Reference proteome</keyword>
<dbReference type="PANTHER" id="PTHR30213">
    <property type="entry name" value="INNER MEMBRANE PROTEIN YHJD"/>
    <property type="match status" value="1"/>
</dbReference>
<gene>
    <name evidence="7" type="ORF">N783_05685</name>
</gene>
<evidence type="ECO:0000313" key="7">
    <source>
        <dbReference type="EMBL" id="KGX89577.1"/>
    </source>
</evidence>
<name>A0A0A5I145_9BACI</name>
<dbReference type="InterPro" id="IPR017039">
    <property type="entry name" value="Virul_fac_BrkB"/>
</dbReference>
<dbReference type="RefSeq" id="WP_036842051.1">
    <property type="nucleotide sequence ID" value="NZ_AULJ01000012.1"/>
</dbReference>
<dbReference type="NCBIfam" id="TIGR00765">
    <property type="entry name" value="yihY_not_rbn"/>
    <property type="match status" value="1"/>
</dbReference>
<dbReference type="OrthoDB" id="9775903at2"/>
<proteinExistence type="predicted"/>
<accession>A0A0A5I145</accession>
<dbReference type="PIRSF" id="PIRSF035875">
    <property type="entry name" value="RNase_BN"/>
    <property type="match status" value="1"/>
</dbReference>
<feature type="transmembrane region" description="Helical" evidence="6">
    <location>
        <begin position="200"/>
        <end position="223"/>
    </location>
</feature>
<evidence type="ECO:0000256" key="4">
    <source>
        <dbReference type="ARBA" id="ARBA00022989"/>
    </source>
</evidence>
<evidence type="ECO:0000256" key="3">
    <source>
        <dbReference type="ARBA" id="ARBA00022692"/>
    </source>
</evidence>